<evidence type="ECO:0000256" key="7">
    <source>
        <dbReference type="RuleBase" id="RU000461"/>
    </source>
</evidence>
<dbReference type="PANTHER" id="PTHR46696">
    <property type="entry name" value="P450, PUTATIVE (EUROFUNG)-RELATED"/>
    <property type="match status" value="1"/>
</dbReference>
<keyword evidence="5 7" id="KW-0408">Iron</keyword>
<dbReference type="GO" id="GO:0004497">
    <property type="term" value="F:monooxygenase activity"/>
    <property type="evidence" value="ECO:0007669"/>
    <property type="project" value="UniProtKB-KW"/>
</dbReference>
<feature type="region of interest" description="Disordered" evidence="8">
    <location>
        <begin position="411"/>
        <end position="438"/>
    </location>
</feature>
<name>Q73ZU8_MYCPA</name>
<evidence type="ECO:0000313" key="9">
    <source>
        <dbReference type="EMBL" id="AAS03820.1"/>
    </source>
</evidence>
<evidence type="ECO:0000256" key="5">
    <source>
        <dbReference type="ARBA" id="ARBA00023004"/>
    </source>
</evidence>
<dbReference type="InterPro" id="IPR017972">
    <property type="entry name" value="Cyt_P450_CS"/>
</dbReference>
<dbReference type="InterPro" id="IPR002397">
    <property type="entry name" value="Cyt_P450_B"/>
</dbReference>
<keyword evidence="2 7" id="KW-0349">Heme</keyword>
<dbReference type="eggNOG" id="COG2124">
    <property type="taxonomic scope" value="Bacteria"/>
</dbReference>
<dbReference type="AlphaFoldDB" id="Q73ZU8"/>
<evidence type="ECO:0000256" key="4">
    <source>
        <dbReference type="ARBA" id="ARBA00023002"/>
    </source>
</evidence>
<protein>
    <recommendedName>
        <fullName evidence="11">Cytochrome P450 143</fullName>
    </recommendedName>
</protein>
<evidence type="ECO:0000256" key="8">
    <source>
        <dbReference type="SAM" id="MobiDB-lite"/>
    </source>
</evidence>
<evidence type="ECO:0000256" key="6">
    <source>
        <dbReference type="ARBA" id="ARBA00023033"/>
    </source>
</evidence>
<keyword evidence="3 7" id="KW-0479">Metal-binding</keyword>
<dbReference type="PRINTS" id="PR00359">
    <property type="entry name" value="BP450"/>
</dbReference>
<organism evidence="9 10">
    <name type="scientific">Mycolicibacterium paratuberculosis (strain ATCC BAA-968 / K-10)</name>
    <name type="common">Mycobacterium paratuberculosis</name>
    <dbReference type="NCBI Taxonomy" id="262316"/>
    <lineage>
        <taxon>Bacteria</taxon>
        <taxon>Bacillati</taxon>
        <taxon>Actinomycetota</taxon>
        <taxon>Actinomycetes</taxon>
        <taxon>Mycobacteriales</taxon>
        <taxon>Mycobacteriaceae</taxon>
        <taxon>Mycobacterium</taxon>
        <taxon>Mycobacterium avium complex (MAC)</taxon>
    </lineage>
</organism>
<dbReference type="HOGENOM" id="CLU_033716_0_1_11"/>
<gene>
    <name evidence="9" type="ordered locus">MAP_1503c</name>
</gene>
<dbReference type="PRINTS" id="PR00385">
    <property type="entry name" value="P450"/>
</dbReference>
<dbReference type="InterPro" id="IPR001128">
    <property type="entry name" value="Cyt_P450"/>
</dbReference>
<accession>Q73ZU8</accession>
<reference evidence="9 10" key="1">
    <citation type="journal article" date="2005" name="Proc. Natl. Acad. Sci. U.S.A.">
        <title>The complete genome sequence of Mycobacterium avium subspecies paratuberculosis.</title>
        <authorList>
            <person name="Li L."/>
            <person name="Bannantine J.P."/>
            <person name="Zhang Q."/>
            <person name="Amonsin A."/>
            <person name="May B.J."/>
            <person name="Alt D."/>
            <person name="Banerji N."/>
            <person name="Kanjilal S."/>
            <person name="Kapur V."/>
        </authorList>
    </citation>
    <scope>NUCLEOTIDE SEQUENCE [LARGE SCALE GENOMIC DNA]</scope>
    <source>
        <strain evidence="10">ATCC BAA-968 / K-10</strain>
    </source>
</reference>
<dbReference type="EMBL" id="AE016958">
    <property type="protein sequence ID" value="AAS03820.1"/>
    <property type="molecule type" value="Genomic_DNA"/>
</dbReference>
<dbReference type="Gene3D" id="1.10.630.10">
    <property type="entry name" value="Cytochrome P450"/>
    <property type="match status" value="1"/>
</dbReference>
<dbReference type="InterPro" id="IPR036396">
    <property type="entry name" value="Cyt_P450_sf"/>
</dbReference>
<keyword evidence="10" id="KW-1185">Reference proteome</keyword>
<dbReference type="Pfam" id="PF00067">
    <property type="entry name" value="p450"/>
    <property type="match status" value="1"/>
</dbReference>
<evidence type="ECO:0000256" key="3">
    <source>
        <dbReference type="ARBA" id="ARBA00022723"/>
    </source>
</evidence>
<dbReference type="STRING" id="262316.MAP_1503c"/>
<dbReference type="KEGG" id="mpa:MAP_1503c"/>
<dbReference type="GO" id="GO:0016705">
    <property type="term" value="F:oxidoreductase activity, acting on paired donors, with incorporation or reduction of molecular oxygen"/>
    <property type="evidence" value="ECO:0007669"/>
    <property type="project" value="InterPro"/>
</dbReference>
<comment type="similarity">
    <text evidence="1 7">Belongs to the cytochrome P450 family.</text>
</comment>
<evidence type="ECO:0000256" key="1">
    <source>
        <dbReference type="ARBA" id="ARBA00010617"/>
    </source>
</evidence>
<dbReference type="GO" id="GO:0005506">
    <property type="term" value="F:iron ion binding"/>
    <property type="evidence" value="ECO:0007669"/>
    <property type="project" value="InterPro"/>
</dbReference>
<dbReference type="SUPFAM" id="SSF48264">
    <property type="entry name" value="Cytochrome P450"/>
    <property type="match status" value="1"/>
</dbReference>
<evidence type="ECO:0000313" key="10">
    <source>
        <dbReference type="Proteomes" id="UP000000580"/>
    </source>
</evidence>
<dbReference type="PANTHER" id="PTHR46696:SF6">
    <property type="entry name" value="P450, PUTATIVE (EUROFUNG)-RELATED"/>
    <property type="match status" value="1"/>
</dbReference>
<evidence type="ECO:0000256" key="2">
    <source>
        <dbReference type="ARBA" id="ARBA00022617"/>
    </source>
</evidence>
<keyword evidence="4 7" id="KW-0560">Oxidoreductase</keyword>
<sequence>MSEGQYGTFHLPRLDFATLPMSVDRGLGWKTLRDAGPVVFMNGHYYLTRREDVLAALRNPKVFSSTVLQPPGHPLPVLPLAFDPPQHTRYRKILQPYFSPHALGKSRPVLERHAAEMIAALADRGECEVMADFAHLYPFQVFMDLYGLPLQDRDRLLDWKNAVVGEKPFVTESDVEKSEQLLAYLADAIAQRRQHPGTDMLSQVMTGEGNFTDIELLGMSHLLILAGLDTVTAAIGFSLFELARRPQLRKELRDNPKQTRVFIEEIVRLEPSAPVAPRITTEYVEVGGMTLPPGTSVRLCMAAVNRDDSDSMSTNELNMDGKVHRHWGFGGGPHRCLGSHLARIELTVVVAEWLTQIPDFELPDGLRAGDQLPLKEFRAQGAAAALGLKDPPRCSGTVPACRTTCGIRSRRPERTRRCPRPSAGHGRGAADRPSSCRG</sequence>
<proteinExistence type="inferred from homology"/>
<dbReference type="GO" id="GO:0020037">
    <property type="term" value="F:heme binding"/>
    <property type="evidence" value="ECO:0007669"/>
    <property type="project" value="InterPro"/>
</dbReference>
<evidence type="ECO:0008006" key="11">
    <source>
        <dbReference type="Google" id="ProtNLM"/>
    </source>
</evidence>
<dbReference type="Proteomes" id="UP000000580">
    <property type="component" value="Chromosome"/>
</dbReference>
<dbReference type="PROSITE" id="PS00086">
    <property type="entry name" value="CYTOCHROME_P450"/>
    <property type="match status" value="1"/>
</dbReference>
<keyword evidence="6 7" id="KW-0503">Monooxygenase</keyword>